<protein>
    <submittedName>
        <fullName evidence="2">Uncharacterized protein</fullName>
    </submittedName>
</protein>
<dbReference type="OrthoDB" id="10641938at2759"/>
<dbReference type="AlphaFoldDB" id="A0A1E7ERD3"/>
<gene>
    <name evidence="2" type="ORF">FRACYDRAFT_250182</name>
</gene>
<evidence type="ECO:0000313" key="2">
    <source>
        <dbReference type="EMBL" id="OEU08389.1"/>
    </source>
</evidence>
<feature type="compositionally biased region" description="Basic and acidic residues" evidence="1">
    <location>
        <begin position="142"/>
        <end position="165"/>
    </location>
</feature>
<dbReference type="EMBL" id="KV784381">
    <property type="protein sequence ID" value="OEU08389.1"/>
    <property type="molecule type" value="Genomic_DNA"/>
</dbReference>
<dbReference type="Proteomes" id="UP000095751">
    <property type="component" value="Unassembled WGS sequence"/>
</dbReference>
<evidence type="ECO:0000256" key="1">
    <source>
        <dbReference type="SAM" id="MobiDB-lite"/>
    </source>
</evidence>
<feature type="region of interest" description="Disordered" evidence="1">
    <location>
        <begin position="76"/>
        <end position="167"/>
    </location>
</feature>
<organism evidence="2 3">
    <name type="scientific">Fragilariopsis cylindrus CCMP1102</name>
    <dbReference type="NCBI Taxonomy" id="635003"/>
    <lineage>
        <taxon>Eukaryota</taxon>
        <taxon>Sar</taxon>
        <taxon>Stramenopiles</taxon>
        <taxon>Ochrophyta</taxon>
        <taxon>Bacillariophyta</taxon>
        <taxon>Bacillariophyceae</taxon>
        <taxon>Bacillariophycidae</taxon>
        <taxon>Bacillariales</taxon>
        <taxon>Bacillariaceae</taxon>
        <taxon>Fragilariopsis</taxon>
    </lineage>
</organism>
<dbReference type="InParanoid" id="A0A1E7ERD3"/>
<reference evidence="2 3" key="1">
    <citation type="submission" date="2016-09" db="EMBL/GenBank/DDBJ databases">
        <title>Extensive genetic diversity and differential bi-allelic expression allows diatom success in the polar Southern Ocean.</title>
        <authorList>
            <consortium name="DOE Joint Genome Institute"/>
            <person name="Mock T."/>
            <person name="Otillar R.P."/>
            <person name="Strauss J."/>
            <person name="Dupont C."/>
            <person name="Frickenhaus S."/>
            <person name="Maumus F."/>
            <person name="Mcmullan M."/>
            <person name="Sanges R."/>
            <person name="Schmutz J."/>
            <person name="Toseland A."/>
            <person name="Valas R."/>
            <person name="Veluchamy A."/>
            <person name="Ward B.J."/>
            <person name="Allen A."/>
            <person name="Barry K."/>
            <person name="Falciatore A."/>
            <person name="Ferrante M."/>
            <person name="Fortunato A.E."/>
            <person name="Gloeckner G."/>
            <person name="Gruber A."/>
            <person name="Hipkin R."/>
            <person name="Janech M."/>
            <person name="Kroth P."/>
            <person name="Leese F."/>
            <person name="Lindquist E."/>
            <person name="Lyon B.R."/>
            <person name="Martin J."/>
            <person name="Mayer C."/>
            <person name="Parker M."/>
            <person name="Quesneville H."/>
            <person name="Raymond J."/>
            <person name="Uhlig C."/>
            <person name="Valentin K.U."/>
            <person name="Worden A.Z."/>
            <person name="Armbrust E.V."/>
            <person name="Bowler C."/>
            <person name="Green B."/>
            <person name="Moulton V."/>
            <person name="Van Oosterhout C."/>
            <person name="Grigoriev I."/>
        </authorList>
    </citation>
    <scope>NUCLEOTIDE SEQUENCE [LARGE SCALE GENOMIC DNA]</scope>
    <source>
        <strain evidence="2 3">CCMP1102</strain>
    </source>
</reference>
<sequence>MGTKNNNNSNMMLWRRLNVGSEIAVYSKEYKGYFACSVIKTKNKSSSLFQVEYEDDSTEWTDLSKVKFRWQDLDDEEFDSDNDDTTTSSTSSNKRMKKEDNTDDDNNDCEKDDRDKEEHTGIKKLVVPESNPMQVASKKKSTKTEDNDKSGDDDSHDAVMTDDKTTSTIKKLSSKEVKKAHDNKELTKQNALLKIMVNHHMVGTTYLTFEQIFKDLGFKPKDKAIEQAWKEVCAKKLVEEANVSDSAKKYFQLTPEGIDLAASEDYRYQLANPPQTTEELHEQIKKSASKCGVQIFDLLLKNGSMSTDELADECGVSKKGHNFVHGFKQHKTFGYVIKDPNSKRASWILSPDKAFIN</sequence>
<name>A0A1E7ERD3_9STRA</name>
<evidence type="ECO:0000313" key="3">
    <source>
        <dbReference type="Proteomes" id="UP000095751"/>
    </source>
</evidence>
<accession>A0A1E7ERD3</accession>
<feature type="compositionally biased region" description="Basic and acidic residues" evidence="1">
    <location>
        <begin position="108"/>
        <end position="121"/>
    </location>
</feature>
<keyword evidence="3" id="KW-1185">Reference proteome</keyword>
<dbReference type="KEGG" id="fcy:FRACYDRAFT_250182"/>
<proteinExistence type="predicted"/>